<dbReference type="Proteomes" id="UP001287286">
    <property type="component" value="Unassembled WGS sequence"/>
</dbReference>
<comment type="caution">
    <text evidence="1">The sequence shown here is derived from an EMBL/GenBank/DDBJ whole genome shotgun (WGS) entry which is preliminary data.</text>
</comment>
<reference evidence="1 2" key="1">
    <citation type="journal article" date="2024" name="Microbiol. Resour. Announc.">
        <title>Genome annotations for the ascomycete fungi Trichoderma harzianum, Trichoderma aggressivum, and Purpureocillium lilacinum.</title>
        <authorList>
            <person name="Beijen E.P.W."/>
            <person name="Ohm R.A."/>
        </authorList>
    </citation>
    <scope>NUCLEOTIDE SEQUENCE [LARGE SCALE GENOMIC DNA]</scope>
    <source>
        <strain evidence="1 2">CBS 150709</strain>
    </source>
</reference>
<keyword evidence="2" id="KW-1185">Reference proteome</keyword>
<sequence length="447" mass="47892">MSHEANVHGDVGSEGTIWPSLGLQRQRWQTVGSWEWGGPSTCRPVGGCNDVVWEAIQADGKTRFVTLVKALVKPDRGRRRARVLWGPVLGGFVLPGPRSGMPGPTVQAGMAEIASRTPVRATPAATDETPQFASEEGDSSRWVEVNSFVCVGHESRRPRYLLVCIVQYRTATYNTVQVSMPDRRAPYAFSVRWRTHSRLPYLLHVRTVPSAAGSGGEATACLVPQNSHKRAGNMDRVATVVAAAARVIIGRWLSTTYSISRRRIAWAKVPREVINMADSATAQSSEGQYLRAGANEAWLSAGTYPGVLSWIVSTCTAPALGVELRARQWLSRRNVGLAGNAAEGATAAIVPVPLLRNAPVPSWHACRAGPRAARLLQYLYVRTLYLVQPVSLHVDPLPSTPGCLGSPCMGAASPSGWILHSRVPGIPPGRALTGTALPSAGAAISVV</sequence>
<dbReference type="EMBL" id="JAWRVI010000034">
    <property type="protein sequence ID" value="KAK4087122.1"/>
    <property type="molecule type" value="Genomic_DNA"/>
</dbReference>
<accession>A0ABR0BSZ2</accession>
<evidence type="ECO:0000313" key="2">
    <source>
        <dbReference type="Proteomes" id="UP001287286"/>
    </source>
</evidence>
<protein>
    <submittedName>
        <fullName evidence="1">Uncharacterized protein</fullName>
    </submittedName>
</protein>
<gene>
    <name evidence="1" type="ORF">Purlil1_8420</name>
</gene>
<proteinExistence type="predicted"/>
<evidence type="ECO:0000313" key="1">
    <source>
        <dbReference type="EMBL" id="KAK4087122.1"/>
    </source>
</evidence>
<name>A0ABR0BSZ2_PURLI</name>
<organism evidence="1 2">
    <name type="scientific">Purpureocillium lilacinum</name>
    <name type="common">Paecilomyces lilacinus</name>
    <dbReference type="NCBI Taxonomy" id="33203"/>
    <lineage>
        <taxon>Eukaryota</taxon>
        <taxon>Fungi</taxon>
        <taxon>Dikarya</taxon>
        <taxon>Ascomycota</taxon>
        <taxon>Pezizomycotina</taxon>
        <taxon>Sordariomycetes</taxon>
        <taxon>Hypocreomycetidae</taxon>
        <taxon>Hypocreales</taxon>
        <taxon>Ophiocordycipitaceae</taxon>
        <taxon>Purpureocillium</taxon>
    </lineage>
</organism>